<dbReference type="Gene3D" id="2.120.10.70">
    <property type="entry name" value="Fucose-specific lectin"/>
    <property type="match status" value="1"/>
</dbReference>
<reference evidence="1 2" key="1">
    <citation type="submission" date="2019-10" db="EMBL/GenBank/DDBJ databases">
        <authorList>
            <person name="Palmer J.M."/>
        </authorList>
    </citation>
    <scope>NUCLEOTIDE SEQUENCE [LARGE SCALE GENOMIC DNA]</scope>
    <source>
        <strain evidence="1 2">TWF730</strain>
    </source>
</reference>
<accession>A0AAV9UDY6</accession>
<evidence type="ECO:0000313" key="1">
    <source>
        <dbReference type="EMBL" id="KAK6338564.1"/>
    </source>
</evidence>
<organism evidence="1 2">
    <name type="scientific">Orbilia blumenaviensis</name>
    <dbReference type="NCBI Taxonomy" id="1796055"/>
    <lineage>
        <taxon>Eukaryota</taxon>
        <taxon>Fungi</taxon>
        <taxon>Dikarya</taxon>
        <taxon>Ascomycota</taxon>
        <taxon>Pezizomycotina</taxon>
        <taxon>Orbiliomycetes</taxon>
        <taxon>Orbiliales</taxon>
        <taxon>Orbiliaceae</taxon>
        <taxon>Orbilia</taxon>
    </lineage>
</organism>
<proteinExistence type="predicted"/>
<dbReference type="EMBL" id="JAVHNS010000012">
    <property type="protein sequence ID" value="KAK6338564.1"/>
    <property type="molecule type" value="Genomic_DNA"/>
</dbReference>
<dbReference type="AlphaFoldDB" id="A0AAV9UDY6"/>
<gene>
    <name evidence="1" type="ORF">TWF730_002627</name>
</gene>
<name>A0AAV9UDY6_9PEZI</name>
<comment type="caution">
    <text evidence="1">The sequence shown here is derived from an EMBL/GenBank/DDBJ whole genome shotgun (WGS) entry which is preliminary data.</text>
</comment>
<evidence type="ECO:0008006" key="3">
    <source>
        <dbReference type="Google" id="ProtNLM"/>
    </source>
</evidence>
<keyword evidence="2" id="KW-1185">Reference proteome</keyword>
<evidence type="ECO:0000313" key="2">
    <source>
        <dbReference type="Proteomes" id="UP001373714"/>
    </source>
</evidence>
<dbReference type="SUPFAM" id="SSF89372">
    <property type="entry name" value="Fucose-specific lectin"/>
    <property type="match status" value="1"/>
</dbReference>
<protein>
    <recommendedName>
        <fullName evidence="3">Fucose-specific lectin</fullName>
    </recommendedName>
</protein>
<sequence length="317" mass="34603">MASASNPVTSVVNPFNQKETLLYYVTSKRQLALERWPLDPAAASNRRLHNDNGTIGGRFATPGVLATVVRQGVITVYGFLPVDSSDHVDISGSDEPANARTDLNYVAQLSPIVNPVKAGEDMQTSLFGLAAADDGDTTTWIYYTKLPAPGEDPIIYESTINVDSAVANPLNKDLQPLVNSKLAVIKYPDSDDRVLFYQDNDNDNKIYAYFPSRDEDSSKTLNRSAAFPGTPIAATISGSGDNLVTYVYFVDPSKDLVCSIKRGGIDGKWEAPILVPRSKKVNANSQLTVTTDSRHNHIFYIETGGRSYTELVHPLVK</sequence>
<dbReference type="Proteomes" id="UP001373714">
    <property type="component" value="Unassembled WGS sequence"/>
</dbReference>